<proteinExistence type="predicted"/>
<reference evidence="1 2" key="1">
    <citation type="submission" date="2019-05" db="EMBL/GenBank/DDBJ databases">
        <title>Another draft genome of Portunus trituberculatus and its Hox gene families provides insights of decapod evolution.</title>
        <authorList>
            <person name="Jeong J.-H."/>
            <person name="Song I."/>
            <person name="Kim S."/>
            <person name="Choi T."/>
            <person name="Kim D."/>
            <person name="Ryu S."/>
            <person name="Kim W."/>
        </authorList>
    </citation>
    <scope>NUCLEOTIDE SEQUENCE [LARGE SCALE GENOMIC DNA]</scope>
    <source>
        <tissue evidence="1">Muscle</tissue>
    </source>
</reference>
<accession>A0A5B7J9T3</accession>
<keyword evidence="2" id="KW-1185">Reference proteome</keyword>
<protein>
    <submittedName>
        <fullName evidence="1">Uncharacterized protein</fullName>
    </submittedName>
</protein>
<dbReference type="Proteomes" id="UP000324222">
    <property type="component" value="Unassembled WGS sequence"/>
</dbReference>
<evidence type="ECO:0000313" key="1">
    <source>
        <dbReference type="EMBL" id="MPC93500.1"/>
    </source>
</evidence>
<dbReference type="EMBL" id="VSRR010095055">
    <property type="protein sequence ID" value="MPC93500.1"/>
    <property type="molecule type" value="Genomic_DNA"/>
</dbReference>
<comment type="caution">
    <text evidence="1">The sequence shown here is derived from an EMBL/GenBank/DDBJ whole genome shotgun (WGS) entry which is preliminary data.</text>
</comment>
<name>A0A5B7J9T3_PORTR</name>
<organism evidence="1 2">
    <name type="scientific">Portunus trituberculatus</name>
    <name type="common">Swimming crab</name>
    <name type="synonym">Neptunus trituberculatus</name>
    <dbReference type="NCBI Taxonomy" id="210409"/>
    <lineage>
        <taxon>Eukaryota</taxon>
        <taxon>Metazoa</taxon>
        <taxon>Ecdysozoa</taxon>
        <taxon>Arthropoda</taxon>
        <taxon>Crustacea</taxon>
        <taxon>Multicrustacea</taxon>
        <taxon>Malacostraca</taxon>
        <taxon>Eumalacostraca</taxon>
        <taxon>Eucarida</taxon>
        <taxon>Decapoda</taxon>
        <taxon>Pleocyemata</taxon>
        <taxon>Brachyura</taxon>
        <taxon>Eubrachyura</taxon>
        <taxon>Portunoidea</taxon>
        <taxon>Portunidae</taxon>
        <taxon>Portuninae</taxon>
        <taxon>Portunus</taxon>
    </lineage>
</organism>
<dbReference type="AlphaFoldDB" id="A0A5B7J9T3"/>
<evidence type="ECO:0000313" key="2">
    <source>
        <dbReference type="Proteomes" id="UP000324222"/>
    </source>
</evidence>
<sequence length="100" mass="11129">MKITWMSSLPAAYALPSQQFHESSTPGGRGCQPSASLIRTKLRAGSEQSSRIPSTRLTRELVNLIDYTIHRASLIPLALFITWSLDPRYRQLTKGRNGGD</sequence>
<gene>
    <name evidence="1" type="ORF">E2C01_088630</name>
</gene>